<dbReference type="GO" id="GO:0006874">
    <property type="term" value="P:intracellular calcium ion homeostasis"/>
    <property type="evidence" value="ECO:0007669"/>
    <property type="project" value="TreeGrafter"/>
</dbReference>
<keyword evidence="5" id="KW-0839">Vasoconstrictor</keyword>
<accession>A0A3B3QB63</accession>
<feature type="domain" description="Endothelin-like toxin" evidence="6">
    <location>
        <begin position="77"/>
        <end position="98"/>
    </location>
</feature>
<evidence type="ECO:0000256" key="5">
    <source>
        <dbReference type="ARBA" id="ARBA00023322"/>
    </source>
</evidence>
<comment type="similarity">
    <text evidence="2">Belongs to the endothelin/sarafotoxin family.</text>
</comment>
<dbReference type="GO" id="GO:0005615">
    <property type="term" value="C:extracellular space"/>
    <property type="evidence" value="ECO:0007669"/>
    <property type="project" value="TreeGrafter"/>
</dbReference>
<evidence type="ECO:0000256" key="4">
    <source>
        <dbReference type="ARBA" id="ARBA00022858"/>
    </source>
</evidence>
<protein>
    <recommendedName>
        <fullName evidence="6">Endothelin-like toxin domain-containing protein</fullName>
    </recommendedName>
</protein>
<dbReference type="Proteomes" id="UP000261540">
    <property type="component" value="Unplaced"/>
</dbReference>
<evidence type="ECO:0000313" key="7">
    <source>
        <dbReference type="Ensembl" id="ENSPKIP00000003403.1"/>
    </source>
</evidence>
<evidence type="ECO:0000259" key="6">
    <source>
        <dbReference type="SMART" id="SM00272"/>
    </source>
</evidence>
<keyword evidence="3" id="KW-0964">Secreted</keyword>
<reference evidence="7" key="1">
    <citation type="submission" date="2025-08" db="UniProtKB">
        <authorList>
            <consortium name="Ensembl"/>
        </authorList>
    </citation>
    <scope>IDENTIFICATION</scope>
</reference>
<reference evidence="7" key="2">
    <citation type="submission" date="2025-09" db="UniProtKB">
        <authorList>
            <consortium name="Ensembl"/>
        </authorList>
    </citation>
    <scope>IDENTIFICATION</scope>
</reference>
<dbReference type="PRINTS" id="PR00365">
    <property type="entry name" value="ENDOTHELIN"/>
</dbReference>
<comment type="subcellular location">
    <subcellularLocation>
        <location evidence="1">Secreted</location>
    </subcellularLocation>
</comment>
<evidence type="ECO:0000256" key="1">
    <source>
        <dbReference type="ARBA" id="ARBA00004613"/>
    </source>
</evidence>
<dbReference type="AlphaFoldDB" id="A0A3B3QB63"/>
<evidence type="ECO:0000313" key="8">
    <source>
        <dbReference type="Proteomes" id="UP000261540"/>
    </source>
</evidence>
<dbReference type="InterPro" id="IPR020475">
    <property type="entry name" value="Endothelin"/>
</dbReference>
<name>A0A3B3QB63_9TELE</name>
<dbReference type="Ensembl" id="ENSPKIT00000027364.1">
    <property type="protein sequence ID" value="ENSPKIP00000003403.1"/>
    <property type="gene ID" value="ENSPKIG00000020906.1"/>
</dbReference>
<dbReference type="PROSITE" id="PS00270">
    <property type="entry name" value="ENDOTHELIN"/>
    <property type="match status" value="2"/>
</dbReference>
<keyword evidence="8" id="KW-1185">Reference proteome</keyword>
<dbReference type="Pfam" id="PF00322">
    <property type="entry name" value="Endothelin"/>
    <property type="match status" value="1"/>
</dbReference>
<proteinExistence type="inferred from homology"/>
<dbReference type="InterPro" id="IPR019764">
    <property type="entry name" value="Endothelin_toxin_CS"/>
</dbReference>
<dbReference type="GO" id="GO:0005179">
    <property type="term" value="F:hormone activity"/>
    <property type="evidence" value="ECO:0007669"/>
    <property type="project" value="TreeGrafter"/>
</dbReference>
<organism evidence="7 8">
    <name type="scientific">Paramormyrops kingsleyae</name>
    <dbReference type="NCBI Taxonomy" id="1676925"/>
    <lineage>
        <taxon>Eukaryota</taxon>
        <taxon>Metazoa</taxon>
        <taxon>Chordata</taxon>
        <taxon>Craniata</taxon>
        <taxon>Vertebrata</taxon>
        <taxon>Euteleostomi</taxon>
        <taxon>Actinopterygii</taxon>
        <taxon>Neopterygii</taxon>
        <taxon>Teleostei</taxon>
        <taxon>Osteoglossocephala</taxon>
        <taxon>Osteoglossomorpha</taxon>
        <taxon>Osteoglossiformes</taxon>
        <taxon>Mormyridae</taxon>
        <taxon>Paramormyrops</taxon>
    </lineage>
</organism>
<feature type="domain" description="Endothelin-like toxin" evidence="6">
    <location>
        <begin position="123"/>
        <end position="144"/>
    </location>
</feature>
<dbReference type="GO" id="GO:0019229">
    <property type="term" value="P:regulation of vasoconstriction"/>
    <property type="evidence" value="ECO:0007669"/>
    <property type="project" value="InterPro"/>
</dbReference>
<evidence type="ECO:0000256" key="3">
    <source>
        <dbReference type="ARBA" id="ARBA00022525"/>
    </source>
</evidence>
<dbReference type="GO" id="GO:0031708">
    <property type="term" value="F:endothelin B receptor binding"/>
    <property type="evidence" value="ECO:0007669"/>
    <property type="project" value="TreeGrafter"/>
</dbReference>
<dbReference type="SMART" id="SM00272">
    <property type="entry name" value="END"/>
    <property type="match status" value="2"/>
</dbReference>
<dbReference type="GO" id="GO:0014826">
    <property type="term" value="P:vein smooth muscle contraction"/>
    <property type="evidence" value="ECO:0007669"/>
    <property type="project" value="TreeGrafter"/>
</dbReference>
<dbReference type="GeneTree" id="ENSGT00950000183053"/>
<dbReference type="PANTHER" id="PTHR13874">
    <property type="entry name" value="ENDOTHELIN"/>
    <property type="match status" value="1"/>
</dbReference>
<dbReference type="GO" id="GO:0003100">
    <property type="term" value="P:regulation of systemic arterial blood pressure by endothelin"/>
    <property type="evidence" value="ECO:0007669"/>
    <property type="project" value="TreeGrafter"/>
</dbReference>
<keyword evidence="4" id="KW-0838">Vasoactive</keyword>
<dbReference type="InterPro" id="IPR001928">
    <property type="entry name" value="Endothln-like_toxin"/>
</dbReference>
<sequence>MTSARLYISSRAASLQTKSAAAQQAAVGDLPVLSGFTCSSLTRTLNSPAMAAWFGHPLSRQSELPPKLTPQHVRVKRCSCNNQMDTECHYFCHLDIIWVNTPSKMTLYGLGSPLSRRRRSAQRCACASLSDRTCSSFCRRRGFNGRELAKEMQLFETYGKNECFNCSLGKTQAIAM</sequence>
<evidence type="ECO:0000256" key="2">
    <source>
        <dbReference type="ARBA" id="ARBA00010959"/>
    </source>
</evidence>
<dbReference type="PANTHER" id="PTHR13874:SF9">
    <property type="entry name" value="ENDOTHELIN-2"/>
    <property type="match status" value="1"/>
</dbReference>